<evidence type="ECO:0000256" key="7">
    <source>
        <dbReference type="PIRSR" id="PIRSR004976-51"/>
    </source>
</evidence>
<dbReference type="InterPro" id="IPR000541">
    <property type="entry name" value="Ncs6/Tuc1/Ctu1"/>
</dbReference>
<evidence type="ECO:0000313" key="12">
    <source>
        <dbReference type="RefSeq" id="XP_017886085.1"/>
    </source>
</evidence>
<dbReference type="CDD" id="cd01713">
    <property type="entry name" value="CTU1-like"/>
    <property type="match status" value="1"/>
</dbReference>
<protein>
    <recommendedName>
        <fullName evidence="6">Cytoplasmic tRNA 2-thiolation protein 1</fullName>
        <ecNumber evidence="6">2.7.7.-</ecNumber>
    </recommendedName>
    <alternativeName>
        <fullName evidence="6">Cytoplasmic tRNA adenylyltransferase 1</fullName>
    </alternativeName>
</protein>
<dbReference type="GO" id="GO:0000049">
    <property type="term" value="F:tRNA binding"/>
    <property type="evidence" value="ECO:0007669"/>
    <property type="project" value="UniProtKB-UniRule"/>
</dbReference>
<keyword evidence="2 6" id="KW-0820">tRNA-binding</keyword>
<sequence length="348" mass="39037">MPTPCSTKCGKDAILKRPKTADALCKECFFFAFESEIHYTIVKGKLFKPGDKVAIGASGGKDSTVLAYVLKTLNDKYQYGIDLFLLSIDEGITGYRDDSLKTVQQNKEDYGLPLKILSYKQLYGWTMDEIVAQIGKKNNCTFCGVLRRQALDRGAALLSVDCIATGHNADDIAETVLMNILRGDIARLQRCTSIVTAGADCIRRCKPLKYTYEKEIVMYAYFKQLVYFSTECVFAPNAYRGHARTFLKDLEKTRPSSILDIIHSGETLQIKENVKLPERRKCSRCGFVSSQEICKACIMLEGLNRGLPKLGIGKSTKVKRVMDSITSDKKKSEKCESNLKTKLKNLEF</sequence>
<feature type="binding site" evidence="7">
    <location>
        <position position="62"/>
    </location>
    <ligand>
        <name>ATP</name>
        <dbReference type="ChEBI" id="CHEBI:30616"/>
    </ligand>
</feature>
<keyword evidence="4 6" id="KW-0819">tRNA processing</keyword>
<dbReference type="InterPro" id="IPR014729">
    <property type="entry name" value="Rossmann-like_a/b/a_fold"/>
</dbReference>
<dbReference type="InterPro" id="IPR011063">
    <property type="entry name" value="TilS/TtcA_N"/>
</dbReference>
<dbReference type="GO" id="GO:0005524">
    <property type="term" value="F:ATP binding"/>
    <property type="evidence" value="ECO:0007669"/>
    <property type="project" value="UniProtKB-KW"/>
</dbReference>
<feature type="binding site" evidence="7">
    <location>
        <begin position="56"/>
        <end position="58"/>
    </location>
    <ligand>
        <name>ATP</name>
        <dbReference type="ChEBI" id="CHEBI:30616"/>
    </ligand>
</feature>
<dbReference type="PANTHER" id="PTHR11807:SF12">
    <property type="entry name" value="CYTOPLASMIC TRNA 2-THIOLATION PROTEIN 1"/>
    <property type="match status" value="1"/>
</dbReference>
<keyword evidence="7" id="KW-0547">Nucleotide-binding</keyword>
<dbReference type="GO" id="GO:0032447">
    <property type="term" value="P:protein urmylation"/>
    <property type="evidence" value="ECO:0007669"/>
    <property type="project" value="UniProtKB-UniRule"/>
</dbReference>
<feature type="binding site" evidence="7">
    <location>
        <position position="88"/>
    </location>
    <ligand>
        <name>ATP</name>
        <dbReference type="ChEBI" id="CHEBI:30616"/>
    </ligand>
</feature>
<name>A0AAJ7NAS9_9HYME</name>
<dbReference type="InterPro" id="IPR056369">
    <property type="entry name" value="CTU1-like_ATP-bd"/>
</dbReference>
<keyword evidence="7" id="KW-0067">ATP-binding</keyword>
<gene>
    <name evidence="11 12" type="primary">LOC108628580</name>
</gene>
<dbReference type="GO" id="GO:0002144">
    <property type="term" value="C:cytosolic tRNA wobble base thiouridylase complex"/>
    <property type="evidence" value="ECO:0007669"/>
    <property type="project" value="TreeGrafter"/>
</dbReference>
<dbReference type="GO" id="GO:0002143">
    <property type="term" value="P:tRNA wobble position uridine thiolation"/>
    <property type="evidence" value="ECO:0007669"/>
    <property type="project" value="TreeGrafter"/>
</dbReference>
<evidence type="ECO:0000259" key="8">
    <source>
        <dbReference type="Pfam" id="PF01171"/>
    </source>
</evidence>
<evidence type="ECO:0000259" key="9">
    <source>
        <dbReference type="Pfam" id="PF16503"/>
    </source>
</evidence>
<dbReference type="Proteomes" id="UP000694925">
    <property type="component" value="Unplaced"/>
</dbReference>
<keyword evidence="10" id="KW-1185">Reference proteome</keyword>
<dbReference type="RefSeq" id="XP_017886084.1">
    <property type="nucleotide sequence ID" value="XM_018030595.2"/>
</dbReference>
<dbReference type="InterPro" id="IPR035107">
    <property type="entry name" value="tRNA_thiolation_TtcA_Ctu1"/>
</dbReference>
<reference evidence="11 12" key="1">
    <citation type="submission" date="2025-04" db="UniProtKB">
        <authorList>
            <consortium name="RefSeq"/>
        </authorList>
    </citation>
    <scope>IDENTIFICATION</scope>
    <source>
        <tissue evidence="11 12">Whole body</tissue>
    </source>
</reference>
<feature type="binding site" evidence="7">
    <location>
        <position position="166"/>
    </location>
    <ligand>
        <name>ATP</name>
        <dbReference type="ChEBI" id="CHEBI:30616"/>
    </ligand>
</feature>
<dbReference type="RefSeq" id="XP_017886085.1">
    <property type="nucleotide sequence ID" value="XM_018030596.1"/>
</dbReference>
<evidence type="ECO:0000256" key="4">
    <source>
        <dbReference type="ARBA" id="ARBA00022694"/>
    </source>
</evidence>
<dbReference type="PIRSF" id="PIRSF004976">
    <property type="entry name" value="ATPase_YdaO"/>
    <property type="match status" value="1"/>
</dbReference>
<dbReference type="EC" id="2.7.7.-" evidence="6"/>
<evidence type="ECO:0000256" key="6">
    <source>
        <dbReference type="HAMAP-Rule" id="MF_03053"/>
    </source>
</evidence>
<dbReference type="Gene3D" id="3.40.50.620">
    <property type="entry name" value="HUPs"/>
    <property type="match status" value="1"/>
</dbReference>
<dbReference type="Pfam" id="PF16503">
    <property type="entry name" value="zn-ribbon_14"/>
    <property type="match status" value="1"/>
</dbReference>
<comment type="similarity">
    <text evidence="6">Belongs to the TtcA family. CTU1/NCS6/ATPBD3 subfamily.</text>
</comment>
<comment type="pathway">
    <text evidence="6">tRNA modification; 5-methoxycarbonylmethyl-2-thiouridine-tRNA biosynthesis.</text>
</comment>
<evidence type="ECO:0000256" key="2">
    <source>
        <dbReference type="ARBA" id="ARBA00022555"/>
    </source>
</evidence>
<keyword evidence="5 6" id="KW-0694">RNA-binding</keyword>
<dbReference type="InterPro" id="IPR020554">
    <property type="entry name" value="UPF0021_CS"/>
</dbReference>
<evidence type="ECO:0000256" key="5">
    <source>
        <dbReference type="ARBA" id="ARBA00022884"/>
    </source>
</evidence>
<dbReference type="Pfam" id="PF01171">
    <property type="entry name" value="ATP_bind_3"/>
    <property type="match status" value="1"/>
</dbReference>
<proteinExistence type="inferred from homology"/>
<dbReference type="NCBIfam" id="TIGR00269">
    <property type="entry name" value="TIGR00269 family protein"/>
    <property type="match status" value="1"/>
</dbReference>
<dbReference type="PROSITE" id="PS01263">
    <property type="entry name" value="UPF0021"/>
    <property type="match status" value="1"/>
</dbReference>
<feature type="binding site" evidence="7">
    <location>
        <position position="171"/>
    </location>
    <ligand>
        <name>ATP</name>
        <dbReference type="ChEBI" id="CHEBI:30616"/>
    </ligand>
</feature>
<dbReference type="InterPro" id="IPR032442">
    <property type="entry name" value="CTU1_C"/>
</dbReference>
<comment type="subcellular location">
    <subcellularLocation>
        <location evidence="6">Cytoplasm</location>
    </subcellularLocation>
</comment>
<dbReference type="GeneID" id="108628580"/>
<evidence type="ECO:0000256" key="3">
    <source>
        <dbReference type="ARBA" id="ARBA00022679"/>
    </source>
</evidence>
<feature type="domain" description="tRNA(Ile)-lysidine/2-thiocytidine synthase N-terminal" evidence="8">
    <location>
        <begin position="52"/>
        <end position="229"/>
    </location>
</feature>
<evidence type="ECO:0000256" key="1">
    <source>
        <dbReference type="ARBA" id="ARBA00022490"/>
    </source>
</evidence>
<feature type="domain" description="Cytoplasmic tRNA 2-thiolation protein 1 C-terminal" evidence="9">
    <location>
        <begin position="280"/>
        <end position="310"/>
    </location>
</feature>
<accession>A0AAJ7NAS9</accession>
<organism evidence="10 12">
    <name type="scientific">Ceratina calcarata</name>
    <dbReference type="NCBI Taxonomy" id="156304"/>
    <lineage>
        <taxon>Eukaryota</taxon>
        <taxon>Metazoa</taxon>
        <taxon>Ecdysozoa</taxon>
        <taxon>Arthropoda</taxon>
        <taxon>Hexapoda</taxon>
        <taxon>Insecta</taxon>
        <taxon>Pterygota</taxon>
        <taxon>Neoptera</taxon>
        <taxon>Endopterygota</taxon>
        <taxon>Hymenoptera</taxon>
        <taxon>Apocrita</taxon>
        <taxon>Aculeata</taxon>
        <taxon>Apoidea</taxon>
        <taxon>Anthophila</taxon>
        <taxon>Apidae</taxon>
        <taxon>Ceratina</taxon>
        <taxon>Zadontomerus</taxon>
    </lineage>
</organism>
<comment type="function">
    <text evidence="6">Plays a central role in 2-thiolation of mcm(5)S(2)U at tRNA wobble positions of tRNA(Lys), tRNA(Glu) and tRNA(Gln). Directly binds tRNAs and probably acts by catalyzing adenylation of tRNAs, an intermediate required for 2-thiolation. It is unclear whether it acts as a sulfurtransferase that transfers sulfur from thiocarboxylated URM1 onto the uridine of tRNAs at wobble position.</text>
</comment>
<dbReference type="FunFam" id="3.40.50.620:FF:000054">
    <property type="entry name" value="Cytoplasmic tRNA 2-thiolation protein 1"/>
    <property type="match status" value="1"/>
</dbReference>
<dbReference type="HAMAP" id="MF_03053">
    <property type="entry name" value="CTU1"/>
    <property type="match status" value="1"/>
</dbReference>
<dbReference type="AlphaFoldDB" id="A0AAJ7NAS9"/>
<evidence type="ECO:0000313" key="11">
    <source>
        <dbReference type="RefSeq" id="XP_017886084.1"/>
    </source>
</evidence>
<dbReference type="SUPFAM" id="SSF52402">
    <property type="entry name" value="Adenine nucleotide alpha hydrolases-like"/>
    <property type="match status" value="1"/>
</dbReference>
<keyword evidence="1 6" id="KW-0963">Cytoplasm</keyword>
<dbReference type="CTD" id="90353"/>
<dbReference type="GO" id="GO:0016779">
    <property type="term" value="F:nucleotidyltransferase activity"/>
    <property type="evidence" value="ECO:0007669"/>
    <property type="project" value="UniProtKB-UniRule"/>
</dbReference>
<dbReference type="KEGG" id="ccal:108628580"/>
<dbReference type="GO" id="GO:0005739">
    <property type="term" value="C:mitochondrion"/>
    <property type="evidence" value="ECO:0007669"/>
    <property type="project" value="TreeGrafter"/>
</dbReference>
<dbReference type="PANTHER" id="PTHR11807">
    <property type="entry name" value="ATPASES OF THE PP SUPERFAMILY-RELATED"/>
    <property type="match status" value="1"/>
</dbReference>
<keyword evidence="3 6" id="KW-0808">Transferase</keyword>
<evidence type="ECO:0000313" key="10">
    <source>
        <dbReference type="Proteomes" id="UP000694925"/>
    </source>
</evidence>